<evidence type="ECO:0000256" key="7">
    <source>
        <dbReference type="SAM" id="MobiDB-lite"/>
    </source>
</evidence>
<dbReference type="Proteomes" id="UP001447188">
    <property type="component" value="Unassembled WGS sequence"/>
</dbReference>
<keyword evidence="4" id="KW-0862">Zinc</keyword>
<evidence type="ECO:0000259" key="8">
    <source>
        <dbReference type="PROSITE" id="PS50016"/>
    </source>
</evidence>
<feature type="compositionally biased region" description="Acidic residues" evidence="7">
    <location>
        <begin position="132"/>
        <end position="142"/>
    </location>
</feature>
<dbReference type="Gene3D" id="3.30.40.10">
    <property type="entry name" value="Zinc/RING finger domain, C3HC4 (zinc finger)"/>
    <property type="match status" value="1"/>
</dbReference>
<evidence type="ECO:0000313" key="10">
    <source>
        <dbReference type="Proteomes" id="UP001447188"/>
    </source>
</evidence>
<keyword evidence="2" id="KW-0479">Metal-binding</keyword>
<keyword evidence="10" id="KW-1185">Reference proteome</keyword>
<evidence type="ECO:0000256" key="2">
    <source>
        <dbReference type="ARBA" id="ARBA00022723"/>
    </source>
</evidence>
<evidence type="ECO:0000313" key="9">
    <source>
        <dbReference type="EMBL" id="KAL0632981.1"/>
    </source>
</evidence>
<comment type="caution">
    <text evidence="9">The sequence shown here is derived from an EMBL/GenBank/DDBJ whole genome shotgun (WGS) entry which is preliminary data.</text>
</comment>
<dbReference type="InterPro" id="IPR011011">
    <property type="entry name" value="Znf_FYVE_PHD"/>
</dbReference>
<reference evidence="9 10" key="1">
    <citation type="submission" date="2024-02" db="EMBL/GenBank/DDBJ databases">
        <title>Discinaceae phylogenomics.</title>
        <authorList>
            <person name="Dirks A.C."/>
            <person name="James T.Y."/>
        </authorList>
    </citation>
    <scope>NUCLEOTIDE SEQUENCE [LARGE SCALE GENOMIC DNA]</scope>
    <source>
        <strain evidence="9 10">ACD0624</strain>
    </source>
</reference>
<feature type="compositionally biased region" description="Polar residues" evidence="7">
    <location>
        <begin position="30"/>
        <end position="45"/>
    </location>
</feature>
<feature type="domain" description="PHD-type" evidence="8">
    <location>
        <begin position="299"/>
        <end position="349"/>
    </location>
</feature>
<feature type="compositionally biased region" description="Low complexity" evidence="7">
    <location>
        <begin position="10"/>
        <end position="21"/>
    </location>
</feature>
<name>A0ABR3GBP0_9PEZI</name>
<dbReference type="Pfam" id="PF00628">
    <property type="entry name" value="PHD"/>
    <property type="match status" value="1"/>
</dbReference>
<feature type="compositionally biased region" description="Low complexity" evidence="7">
    <location>
        <begin position="190"/>
        <end position="200"/>
    </location>
</feature>
<comment type="subcellular location">
    <subcellularLocation>
        <location evidence="1">Nucleus</location>
    </subcellularLocation>
</comment>
<evidence type="ECO:0000256" key="3">
    <source>
        <dbReference type="ARBA" id="ARBA00022771"/>
    </source>
</evidence>
<dbReference type="EMBL" id="JBBBZM010000142">
    <property type="protein sequence ID" value="KAL0632981.1"/>
    <property type="molecule type" value="Genomic_DNA"/>
</dbReference>
<protein>
    <submittedName>
        <fullName evidence="9">COMPASS (Complex proteins associated with Set1p) component</fullName>
    </submittedName>
</protein>
<dbReference type="InterPro" id="IPR001965">
    <property type="entry name" value="Znf_PHD"/>
</dbReference>
<accession>A0ABR3GBP0</accession>
<dbReference type="SUPFAM" id="SSF57903">
    <property type="entry name" value="FYVE/PHD zinc finger"/>
    <property type="match status" value="1"/>
</dbReference>
<evidence type="ECO:0000256" key="5">
    <source>
        <dbReference type="ARBA" id="ARBA00023242"/>
    </source>
</evidence>
<dbReference type="PROSITE" id="PS50016">
    <property type="entry name" value="ZF_PHD_2"/>
    <property type="match status" value="1"/>
</dbReference>
<evidence type="ECO:0000256" key="4">
    <source>
        <dbReference type="ARBA" id="ARBA00022833"/>
    </source>
</evidence>
<evidence type="ECO:0000256" key="1">
    <source>
        <dbReference type="ARBA" id="ARBA00004123"/>
    </source>
</evidence>
<dbReference type="SMART" id="SM00249">
    <property type="entry name" value="PHD"/>
    <property type="match status" value="1"/>
</dbReference>
<dbReference type="InterPro" id="IPR037869">
    <property type="entry name" value="Spp1/CFP1"/>
</dbReference>
<proteinExistence type="predicted"/>
<dbReference type="InterPro" id="IPR019786">
    <property type="entry name" value="Zinc_finger_PHD-type_CS"/>
</dbReference>
<dbReference type="PROSITE" id="PS01359">
    <property type="entry name" value="ZF_PHD_1"/>
    <property type="match status" value="1"/>
</dbReference>
<sequence>MSSLKDLLNPASSGPSSPVASRLHSPPPTQKYSLPTNNNNTQEAASTLAFFASSHHHRNSFSLPGHDHDADIRSPVTPIAPHHDSSSSDTVSSSPVPPVSPRRVAPMRESTALKSTNGFTQVLRASSSERDADGDEEDEEMGGSDIKPRPSLDYRLSSSAPMVREIPRSSPPAASPSPASTTAQTHRDTTVLAAPTTAVTKKPKKRSSAKTEPPKKKGIAKPQKKKRKVVVEDEDLDDEAPVRPSTKRKKNHASNTGRVQPNAHRPVPLKQQADSPSAAASLPALPLSPLPKYNAEGMELYCVCRKPDSGKWMIGCDGCEDWFHGECINVAEVDGELIDKYFCPRCEVSGHGITTWKRKCRLSTCRKPAQVDKRPPSKYCCDDHGITFFEQQTSPSRTKVPPAEIATVADFAPSAAEFRRLGHRMPTPPMSDENFRDYPEEIERLVAIAAERETLRAHKRAIEDRAHYVDWAQDAARRIHEELKADPEARSVGKEICGYDEKLGLGDVEWAAWRNSPDGEQVFVDGRIAGRDTVCIKKKCEKHSQWKSLFVEEAQLQERLHAERVVQLRLEEKKIKERQKRRSVRDNTEGTVQVEKTYA</sequence>
<dbReference type="PANTHER" id="PTHR46174:SF1">
    <property type="entry name" value="CXXC-TYPE ZINC FINGER PROTEIN 1"/>
    <property type="match status" value="1"/>
</dbReference>
<feature type="region of interest" description="Disordered" evidence="7">
    <location>
        <begin position="577"/>
        <end position="599"/>
    </location>
</feature>
<keyword evidence="5" id="KW-0539">Nucleus</keyword>
<feature type="region of interest" description="Disordered" evidence="7">
    <location>
        <begin position="1"/>
        <end position="281"/>
    </location>
</feature>
<feature type="compositionally biased region" description="Basic residues" evidence="7">
    <location>
        <begin position="216"/>
        <end position="228"/>
    </location>
</feature>
<dbReference type="PANTHER" id="PTHR46174">
    <property type="entry name" value="CXXC-TYPE ZINC FINGER PROTEIN 1"/>
    <property type="match status" value="1"/>
</dbReference>
<dbReference type="InterPro" id="IPR013083">
    <property type="entry name" value="Znf_RING/FYVE/PHD"/>
</dbReference>
<dbReference type="InterPro" id="IPR019787">
    <property type="entry name" value="Znf_PHD-finger"/>
</dbReference>
<dbReference type="CDD" id="cd16039">
    <property type="entry name" value="PHD_SPP1"/>
    <property type="match status" value="1"/>
</dbReference>
<evidence type="ECO:0000256" key="6">
    <source>
        <dbReference type="PROSITE-ProRule" id="PRU00146"/>
    </source>
</evidence>
<gene>
    <name evidence="9" type="primary">SPP1</name>
    <name evidence="9" type="ORF">Q9L58_008139</name>
</gene>
<organism evidence="9 10">
    <name type="scientific">Discina gigas</name>
    <dbReference type="NCBI Taxonomy" id="1032678"/>
    <lineage>
        <taxon>Eukaryota</taxon>
        <taxon>Fungi</taxon>
        <taxon>Dikarya</taxon>
        <taxon>Ascomycota</taxon>
        <taxon>Pezizomycotina</taxon>
        <taxon>Pezizomycetes</taxon>
        <taxon>Pezizales</taxon>
        <taxon>Discinaceae</taxon>
        <taxon>Discina</taxon>
    </lineage>
</organism>
<keyword evidence="3 6" id="KW-0863">Zinc-finger</keyword>